<evidence type="ECO:0000313" key="3">
    <source>
        <dbReference type="EMBL" id="CAL4178370.1"/>
    </source>
</evidence>
<proteinExistence type="predicted"/>
<reference evidence="3 4" key="1">
    <citation type="submission" date="2024-05" db="EMBL/GenBank/DDBJ databases">
        <authorList>
            <person name="Wallberg A."/>
        </authorList>
    </citation>
    <scope>NUCLEOTIDE SEQUENCE [LARGE SCALE GENOMIC DNA]</scope>
</reference>
<organism evidence="3 4">
    <name type="scientific">Meganyctiphanes norvegica</name>
    <name type="common">Northern krill</name>
    <name type="synonym">Thysanopoda norvegica</name>
    <dbReference type="NCBI Taxonomy" id="48144"/>
    <lineage>
        <taxon>Eukaryota</taxon>
        <taxon>Metazoa</taxon>
        <taxon>Ecdysozoa</taxon>
        <taxon>Arthropoda</taxon>
        <taxon>Crustacea</taxon>
        <taxon>Multicrustacea</taxon>
        <taxon>Malacostraca</taxon>
        <taxon>Eumalacostraca</taxon>
        <taxon>Eucarida</taxon>
        <taxon>Euphausiacea</taxon>
        <taxon>Euphausiidae</taxon>
        <taxon>Meganyctiphanes</taxon>
    </lineage>
</organism>
<evidence type="ECO:0000256" key="1">
    <source>
        <dbReference type="SAM" id="MobiDB-lite"/>
    </source>
</evidence>
<keyword evidence="2" id="KW-0732">Signal</keyword>
<feature type="region of interest" description="Disordered" evidence="1">
    <location>
        <begin position="19"/>
        <end position="52"/>
    </location>
</feature>
<dbReference type="AlphaFoldDB" id="A0AAV2SEU4"/>
<dbReference type="InterPro" id="IPR016186">
    <property type="entry name" value="C-type_lectin-like/link_sf"/>
</dbReference>
<dbReference type="SUPFAM" id="SSF56436">
    <property type="entry name" value="C-type lectin-like"/>
    <property type="match status" value="1"/>
</dbReference>
<accession>A0AAV2SEU4</accession>
<comment type="caution">
    <text evidence="3">The sequence shown here is derived from an EMBL/GenBank/DDBJ whole genome shotgun (WGS) entry which is preliminary data.</text>
</comment>
<evidence type="ECO:0000313" key="4">
    <source>
        <dbReference type="Proteomes" id="UP001497623"/>
    </source>
</evidence>
<sequence>MFREALILTTAFIAATSNNPAVASDDDGPPPPIPPAPGDDSNSVGSPPLTNTDSLMVSEEEIDFNYGNFSTRRKGCSPTISCTLAGGHCVKSGSDCDGKLDKKGCSGGKKCKCCIPDEHILQDNCTQCPGDYFQIGLQCYKVYNDTALTWFTSQSKCEEKGKEKGYIMAGKPEHDIALRAYIVKEYGMYNS</sequence>
<feature type="compositionally biased region" description="Polar residues" evidence="1">
    <location>
        <begin position="42"/>
        <end position="52"/>
    </location>
</feature>
<name>A0AAV2SEU4_MEGNR</name>
<feature type="chain" id="PRO_5043696587" description="C-type lectin domain-containing protein" evidence="2">
    <location>
        <begin position="24"/>
        <end position="191"/>
    </location>
</feature>
<gene>
    <name evidence="3" type="ORF">MNOR_LOCUS35014</name>
</gene>
<keyword evidence="4" id="KW-1185">Reference proteome</keyword>
<dbReference type="EMBL" id="CAXKWB010056499">
    <property type="protein sequence ID" value="CAL4178370.1"/>
    <property type="molecule type" value="Genomic_DNA"/>
</dbReference>
<evidence type="ECO:0000256" key="2">
    <source>
        <dbReference type="SAM" id="SignalP"/>
    </source>
</evidence>
<dbReference type="Proteomes" id="UP001497623">
    <property type="component" value="Unassembled WGS sequence"/>
</dbReference>
<dbReference type="InterPro" id="IPR016187">
    <property type="entry name" value="CTDL_fold"/>
</dbReference>
<protein>
    <recommendedName>
        <fullName evidence="5">C-type lectin domain-containing protein</fullName>
    </recommendedName>
</protein>
<dbReference type="Gene3D" id="3.10.100.10">
    <property type="entry name" value="Mannose-Binding Protein A, subunit A"/>
    <property type="match status" value="1"/>
</dbReference>
<evidence type="ECO:0008006" key="5">
    <source>
        <dbReference type="Google" id="ProtNLM"/>
    </source>
</evidence>
<feature type="signal peptide" evidence="2">
    <location>
        <begin position="1"/>
        <end position="23"/>
    </location>
</feature>